<feature type="compositionally biased region" description="Basic and acidic residues" evidence="4">
    <location>
        <begin position="548"/>
        <end position="568"/>
    </location>
</feature>
<evidence type="ECO:0000313" key="6">
    <source>
        <dbReference type="EMBL" id="TWD13262.1"/>
    </source>
</evidence>
<dbReference type="Proteomes" id="UP000315628">
    <property type="component" value="Unassembled WGS sequence"/>
</dbReference>
<reference evidence="6 7" key="1">
    <citation type="submission" date="2019-06" db="EMBL/GenBank/DDBJ databases">
        <title>Sequencing the genomes of 1000 actinobacteria strains.</title>
        <authorList>
            <person name="Klenk H.-P."/>
        </authorList>
    </citation>
    <scope>NUCLEOTIDE SEQUENCE [LARGE SCALE GENOMIC DNA]</scope>
    <source>
        <strain evidence="6 7">DSM 18935</strain>
    </source>
</reference>
<feature type="region of interest" description="Disordered" evidence="4">
    <location>
        <begin position="526"/>
        <end position="568"/>
    </location>
</feature>
<keyword evidence="6" id="KW-0269">Exonuclease</keyword>
<feature type="domain" description="Rad50/SbcC-type AAA" evidence="5">
    <location>
        <begin position="6"/>
        <end position="182"/>
    </location>
</feature>
<evidence type="ECO:0000256" key="4">
    <source>
        <dbReference type="SAM" id="MobiDB-lite"/>
    </source>
</evidence>
<dbReference type="AlphaFoldDB" id="A0A560W6L5"/>
<feature type="region of interest" description="Disordered" evidence="4">
    <location>
        <begin position="392"/>
        <end position="419"/>
    </location>
</feature>
<dbReference type="InterPro" id="IPR027417">
    <property type="entry name" value="P-loop_NTPase"/>
</dbReference>
<comment type="similarity">
    <text evidence="1">Belongs to the SMC family. SbcC subfamily.</text>
</comment>
<protein>
    <recommendedName>
        <fullName evidence="3">Nuclease SbcCD subunit C</fullName>
    </recommendedName>
</protein>
<feature type="region of interest" description="Disordered" evidence="4">
    <location>
        <begin position="674"/>
        <end position="695"/>
    </location>
</feature>
<feature type="compositionally biased region" description="Low complexity" evidence="4">
    <location>
        <begin position="526"/>
        <end position="537"/>
    </location>
</feature>
<dbReference type="Pfam" id="PF13558">
    <property type="entry name" value="SbcC_Walker_B"/>
    <property type="match status" value="1"/>
</dbReference>
<dbReference type="OrthoDB" id="9795626at2"/>
<dbReference type="RefSeq" id="WP_144858078.1">
    <property type="nucleotide sequence ID" value="NZ_BAAAYT010000002.1"/>
</dbReference>
<keyword evidence="6" id="KW-0378">Hydrolase</keyword>
<dbReference type="Pfam" id="PF13476">
    <property type="entry name" value="AAA_23"/>
    <property type="match status" value="1"/>
</dbReference>
<dbReference type="Gene3D" id="3.40.50.300">
    <property type="entry name" value="P-loop containing nucleotide triphosphate hydrolases"/>
    <property type="match status" value="2"/>
</dbReference>
<proteinExistence type="inferred from homology"/>
<evidence type="ECO:0000256" key="1">
    <source>
        <dbReference type="ARBA" id="ARBA00006930"/>
    </source>
</evidence>
<evidence type="ECO:0000256" key="3">
    <source>
        <dbReference type="ARBA" id="ARBA00013368"/>
    </source>
</evidence>
<dbReference type="GO" id="GO:0004527">
    <property type="term" value="F:exonuclease activity"/>
    <property type="evidence" value="ECO:0007669"/>
    <property type="project" value="UniProtKB-KW"/>
</dbReference>
<keyword evidence="7" id="KW-1185">Reference proteome</keyword>
<gene>
    <name evidence="6" type="ORF">FB557_2651</name>
</gene>
<comment type="subunit">
    <text evidence="2">Heterodimer of SbcC and SbcD.</text>
</comment>
<evidence type="ECO:0000259" key="5">
    <source>
        <dbReference type="Pfam" id="PF13476"/>
    </source>
</evidence>
<feature type="compositionally biased region" description="Basic and acidic residues" evidence="4">
    <location>
        <begin position="815"/>
        <end position="829"/>
    </location>
</feature>
<dbReference type="PANTHER" id="PTHR32114:SF2">
    <property type="entry name" value="ABC TRANSPORTER ABCH.3"/>
    <property type="match status" value="1"/>
</dbReference>
<dbReference type="InterPro" id="IPR038729">
    <property type="entry name" value="Rad50/SbcC_AAA"/>
</dbReference>
<organism evidence="6 7">
    <name type="scientific">Marihabitans asiaticum</name>
    <dbReference type="NCBI Taxonomy" id="415218"/>
    <lineage>
        <taxon>Bacteria</taxon>
        <taxon>Bacillati</taxon>
        <taxon>Actinomycetota</taxon>
        <taxon>Actinomycetes</taxon>
        <taxon>Micrococcales</taxon>
        <taxon>Intrasporangiaceae</taxon>
        <taxon>Marihabitans</taxon>
    </lineage>
</organism>
<sequence length="1045" mass="113427">MRLHHLQVEAFGPFAERQRVDLEALGDAGLFLISGPTGAGKTSLLDAVSFALFGRVPGHRPVKQLKSQHADDAAVPRVVLEATLAGRRLRIERTAAFERPGRKTPVQASIVLDESVGGEWSTVARRLDEAGRVLEDVLGMTAEQFHRVVVLPQGDFAAFLHATNDDRESLLRRLFDVATYSDIEAWLLEERRRLDELGTQRAARLSSVRAALRRTLEDWTSTSAPPVGEAPLTSDCSWVDDTRGARDLLARTAPLHGAVISAENDALAAADHAETTHQQASVELARGRAEAADRSRGERARATLAALADDEPLIEQARRRLDAASRADQVHVARAPMRRARAELETQVRRGDLAAEQVPAHLRDLDDLDAVRAVTAELDAGEAGLEEMDRARDELESGAQRGQELRRRAQRTSGSVEQTAARLQELRGRRSELGATLDRATLATTALLDLQRSRPELDRRLRERTRLELLCEELLPRAEEQERTAHTAALDARHTYLDALQRRLEGMAAELAAGLELAHPCPVCGSAEHPAPASSSHEAVDADTLAATDERRRRTHEEHTQATGRRDALLQERDQLSEAVQGDERTAAELQAASTALEEEIEARSAEIAQAEHARAELTTLDEQVEHTTQQLDALRAETASAGALLEQHEVEQAARVTSLGSALEDHAGCRCGPPSPPECREDATDDELLSQDAPPHRAVAELGTLARRHREHHEAVRGRVDALLSATTAAAEAEAILQTATADLEDAARQHGFDDAGHAEQSRLAEQELSDLRTRVRTHDDATAAAQHVLAEPAVEQSLQGEAPDLAAAQRAEASARGELRRAGGHHEAVRQLGTALRRCRDDLADLAESEAVEDGRRDVVTGLAELASGRGPDNVDGISLTTYVLAARLHRITELANERLGSMADARFELVVDHGRSDRRRRGGLGLDVLDHWTGEARPATTLSGGETFMVSLALALGTADAVREESGGSEVHSLFIDEGFGSLDDDALEQVMTVLDELRSGGRAVGVISHVADMRTRIPAQLRIERTRAGSTVEIEAVVAAV</sequence>
<dbReference type="GO" id="GO:0016887">
    <property type="term" value="F:ATP hydrolysis activity"/>
    <property type="evidence" value="ECO:0007669"/>
    <property type="project" value="InterPro"/>
</dbReference>
<dbReference type="PANTHER" id="PTHR32114">
    <property type="entry name" value="ABC TRANSPORTER ABCH.3"/>
    <property type="match status" value="1"/>
</dbReference>
<dbReference type="SUPFAM" id="SSF52540">
    <property type="entry name" value="P-loop containing nucleoside triphosphate hydrolases"/>
    <property type="match status" value="1"/>
</dbReference>
<dbReference type="GO" id="GO:0006302">
    <property type="term" value="P:double-strand break repair"/>
    <property type="evidence" value="ECO:0007669"/>
    <property type="project" value="InterPro"/>
</dbReference>
<comment type="caution">
    <text evidence="6">The sequence shown here is derived from an EMBL/GenBank/DDBJ whole genome shotgun (WGS) entry which is preliminary data.</text>
</comment>
<keyword evidence="6" id="KW-0540">Nuclease</keyword>
<accession>A0A560W6L5</accession>
<feature type="region of interest" description="Disordered" evidence="4">
    <location>
        <begin position="808"/>
        <end position="829"/>
    </location>
</feature>
<dbReference type="EMBL" id="VIUW01000005">
    <property type="protein sequence ID" value="TWD13262.1"/>
    <property type="molecule type" value="Genomic_DNA"/>
</dbReference>
<name>A0A560W6L5_9MICO</name>
<evidence type="ECO:0000313" key="7">
    <source>
        <dbReference type="Proteomes" id="UP000315628"/>
    </source>
</evidence>
<evidence type="ECO:0000256" key="2">
    <source>
        <dbReference type="ARBA" id="ARBA00011322"/>
    </source>
</evidence>